<dbReference type="PANTHER" id="PTHR30474">
    <property type="entry name" value="CELL CYCLE PROTEIN"/>
    <property type="match status" value="1"/>
</dbReference>
<comment type="subcellular location">
    <subcellularLocation>
        <location evidence="1">Membrane</location>
        <topology evidence="1">Multi-pass membrane protein</topology>
    </subcellularLocation>
</comment>
<keyword evidence="4 6" id="KW-1133">Transmembrane helix</keyword>
<evidence type="ECO:0000313" key="8">
    <source>
        <dbReference type="Proteomes" id="UP001614264"/>
    </source>
</evidence>
<feature type="transmembrane region" description="Helical" evidence="6">
    <location>
        <begin position="347"/>
        <end position="368"/>
    </location>
</feature>
<evidence type="ECO:0000256" key="6">
    <source>
        <dbReference type="SAM" id="Phobius"/>
    </source>
</evidence>
<keyword evidence="2 6" id="KW-0812">Transmembrane</keyword>
<dbReference type="PANTHER" id="PTHR30474:SF3">
    <property type="entry name" value="PEPTIDOGLYCAN GLYCOSYLTRANSFERASE RODA"/>
    <property type="match status" value="1"/>
</dbReference>
<feature type="transmembrane region" description="Helical" evidence="6">
    <location>
        <begin position="389"/>
        <end position="413"/>
    </location>
</feature>
<evidence type="ECO:0000313" key="7">
    <source>
        <dbReference type="EMBL" id="MFI7869095.1"/>
    </source>
</evidence>
<feature type="transmembrane region" description="Helical" evidence="6">
    <location>
        <begin position="269"/>
        <end position="287"/>
    </location>
</feature>
<feature type="transmembrane region" description="Helical" evidence="6">
    <location>
        <begin position="419"/>
        <end position="441"/>
    </location>
</feature>
<keyword evidence="3" id="KW-0133">Cell shape</keyword>
<evidence type="ECO:0000256" key="2">
    <source>
        <dbReference type="ARBA" id="ARBA00022692"/>
    </source>
</evidence>
<evidence type="ECO:0000256" key="4">
    <source>
        <dbReference type="ARBA" id="ARBA00022989"/>
    </source>
</evidence>
<protein>
    <submittedName>
        <fullName evidence="7">FtsW/RodA/SpoVE family cell cycle protein</fullName>
    </submittedName>
</protein>
<keyword evidence="8" id="KW-1185">Reference proteome</keyword>
<evidence type="ECO:0000256" key="1">
    <source>
        <dbReference type="ARBA" id="ARBA00004141"/>
    </source>
</evidence>
<keyword evidence="5 6" id="KW-0472">Membrane</keyword>
<dbReference type="EMBL" id="JBITPR010000007">
    <property type="protein sequence ID" value="MFI7869095.1"/>
    <property type="molecule type" value="Genomic_DNA"/>
</dbReference>
<dbReference type="RefSeq" id="WP_165288632.1">
    <property type="nucleotide sequence ID" value="NZ_JAVCWJ010000026.1"/>
</dbReference>
<dbReference type="Pfam" id="PF01098">
    <property type="entry name" value="FTSW_RODA_SPOVE"/>
    <property type="match status" value="1"/>
</dbReference>
<feature type="transmembrane region" description="Helical" evidence="6">
    <location>
        <begin position="188"/>
        <end position="211"/>
    </location>
</feature>
<sequence>MTKAGTGTGLTVAQADTPAPVARLPRRRGVELALILMAVLLSVFGYCNVGLAQHDALPPGAAGYGAGLGVLALLAHLAVRLRAPYADPLLLPIGVLLNGLGLVLIYRLDLETPGDRAAPTQLVWSTLGVALFIVVVLLLRDHRVLQRYAYVCVAAALALLTVPIFFPAVNGARIWIRIEGFSIQPGEFAKVLLAVFFAAYLAANRSALAYAGRRVWRLQLPTGRVLGPIVAVWLVSVGVLVLERDLGTSLLFFGLFVVLLYVATGRTGWIAVGLVLASLGAVAVGWLEPHVHSRVEDWLHPFASIEAGRGPNQLAQSLFAFAAGGVTGTGLGLGHSVLIGFAVKSDFILATAGEELGFLGLTAVFLLYGLLVERGYRAGLAARDPFGRLLAVGLSSIVALQVFVIAGGVTGLIPLTGMAMPFLAQGGSSVVTNWAIVALLIRVSHAARRGTPS</sequence>
<feature type="transmembrane region" description="Helical" evidence="6">
    <location>
        <begin position="32"/>
        <end position="51"/>
    </location>
</feature>
<organism evidence="7 8">
    <name type="scientific">Streptomyces salinarius</name>
    <dbReference type="NCBI Taxonomy" id="2762598"/>
    <lineage>
        <taxon>Bacteria</taxon>
        <taxon>Bacillati</taxon>
        <taxon>Actinomycetota</taxon>
        <taxon>Actinomycetes</taxon>
        <taxon>Kitasatosporales</taxon>
        <taxon>Streptomycetaceae</taxon>
        <taxon>Streptomyces</taxon>
    </lineage>
</organism>
<evidence type="ECO:0000256" key="3">
    <source>
        <dbReference type="ARBA" id="ARBA00022960"/>
    </source>
</evidence>
<gene>
    <name evidence="7" type="ORF">AB4829_00635</name>
</gene>
<accession>A0ABW8B4S4</accession>
<evidence type="ECO:0000256" key="5">
    <source>
        <dbReference type="ARBA" id="ARBA00023136"/>
    </source>
</evidence>
<proteinExistence type="predicted"/>
<comment type="caution">
    <text evidence="7">The sequence shown here is derived from an EMBL/GenBank/DDBJ whole genome shotgun (WGS) entry which is preliminary data.</text>
</comment>
<feature type="transmembrane region" description="Helical" evidence="6">
    <location>
        <begin position="148"/>
        <end position="168"/>
    </location>
</feature>
<dbReference type="InterPro" id="IPR001182">
    <property type="entry name" value="FtsW/RodA"/>
</dbReference>
<feature type="transmembrane region" description="Helical" evidence="6">
    <location>
        <begin position="120"/>
        <end position="139"/>
    </location>
</feature>
<dbReference type="Proteomes" id="UP001614264">
    <property type="component" value="Unassembled WGS sequence"/>
</dbReference>
<feature type="transmembrane region" description="Helical" evidence="6">
    <location>
        <begin position="246"/>
        <end position="262"/>
    </location>
</feature>
<feature type="transmembrane region" description="Helical" evidence="6">
    <location>
        <begin position="57"/>
        <end position="77"/>
    </location>
</feature>
<name>A0ABW8B4S4_9ACTN</name>
<feature type="transmembrane region" description="Helical" evidence="6">
    <location>
        <begin position="89"/>
        <end position="108"/>
    </location>
</feature>
<reference evidence="7 8" key="1">
    <citation type="submission" date="2024-07" db="EMBL/GenBank/DDBJ databases">
        <title>Whole genome sequencing of Prodigiosin pigment-producing Streptomyces salinarius isolated from rhizosphere soil of Arachis hypogaea.</title>
        <authorList>
            <person name="Vidhya A."/>
            <person name="Ramya S."/>
        </authorList>
    </citation>
    <scope>NUCLEOTIDE SEQUENCE [LARGE SCALE GENOMIC DNA]</scope>
    <source>
        <strain evidence="7 8">VRMG2420</strain>
    </source>
</reference>
<feature type="transmembrane region" description="Helical" evidence="6">
    <location>
        <begin position="223"/>
        <end position="240"/>
    </location>
</feature>